<comment type="caution">
    <text evidence="3">The sequence shown here is derived from an EMBL/GenBank/DDBJ whole genome shotgun (WGS) entry which is preliminary data.</text>
</comment>
<gene>
    <name evidence="3" type="ORF">ISU07_01435</name>
</gene>
<feature type="compositionally biased region" description="Basic and acidic residues" evidence="1">
    <location>
        <begin position="28"/>
        <end position="42"/>
    </location>
</feature>
<evidence type="ECO:0000259" key="2">
    <source>
        <dbReference type="Pfam" id="PF13529"/>
    </source>
</evidence>
<accession>A0A930YGA9</accession>
<feature type="region of interest" description="Disordered" evidence="1">
    <location>
        <begin position="28"/>
        <end position="49"/>
    </location>
</feature>
<name>A0A930YGA9_9ACTN</name>
<keyword evidence="4" id="KW-1185">Reference proteome</keyword>
<evidence type="ECO:0000256" key="1">
    <source>
        <dbReference type="SAM" id="MobiDB-lite"/>
    </source>
</evidence>
<sequence length="422" mass="46522">MSRPRLFLLGAALLVLLLALTPLVPRGAEDDGLRPSGRDDGWRLSTSPGAGRVTRAMRAEIDRVVEAARATPLSTVKQPAARLVESQVRCADLDGQTYCLGIGWTDSTQAQVRARMQVAARTARTTSTETTGDLDALDALRRTASMSPAARAGADRRELTLAARSVAKVWVLRHEIQGVPLPDDFLQKHPEARAAGPALQPQADFTAPPCDCSPPPTPTPSPTATPTPEKTIADYPVEATILDPAETAEQTRTYWCGPTSMQMIAWGWKHVDKGQDYWAGKLGTTSAGTSIVDMVRVTNGNTGWDLPSHAGKYVVLDVGDFTFQQWLLLNMKHVVDYTAPLIYHPILLKQFYPYLDDDASGHYQVGRGYMEREGKPTEVSYFEPWNQQRFDPSEPFISRVQWRDAYRSYRANLAHPAHDIGV</sequence>
<dbReference type="AlphaFoldDB" id="A0A930YGA9"/>
<evidence type="ECO:0000313" key="3">
    <source>
        <dbReference type="EMBL" id="MBF4761774.1"/>
    </source>
</evidence>
<reference evidence="3" key="1">
    <citation type="submission" date="2020-11" db="EMBL/GenBank/DDBJ databases">
        <title>Nocardioides sp. nov., isolated from Soil of Cynanchum wilfordii Hemsley rhizosphere.</title>
        <authorList>
            <person name="Lee J.-S."/>
            <person name="Suh M.K."/>
            <person name="Kim J.-S."/>
        </authorList>
    </citation>
    <scope>NUCLEOTIDE SEQUENCE</scope>
    <source>
        <strain evidence="3">KCTC 19275</strain>
    </source>
</reference>
<protein>
    <submittedName>
        <fullName evidence="3">C39 family peptidase</fullName>
    </submittedName>
</protein>
<dbReference type="EMBL" id="JADKPN010000001">
    <property type="protein sequence ID" value="MBF4761774.1"/>
    <property type="molecule type" value="Genomic_DNA"/>
</dbReference>
<dbReference type="InterPro" id="IPR039564">
    <property type="entry name" value="Peptidase_C39-like"/>
</dbReference>
<proteinExistence type="predicted"/>
<feature type="compositionally biased region" description="Pro residues" evidence="1">
    <location>
        <begin position="211"/>
        <end position="225"/>
    </location>
</feature>
<dbReference type="Proteomes" id="UP000640489">
    <property type="component" value="Unassembled WGS sequence"/>
</dbReference>
<evidence type="ECO:0000313" key="4">
    <source>
        <dbReference type="Proteomes" id="UP000640489"/>
    </source>
</evidence>
<feature type="region of interest" description="Disordered" evidence="1">
    <location>
        <begin position="195"/>
        <end position="228"/>
    </location>
</feature>
<dbReference type="RefSeq" id="WP_194704965.1">
    <property type="nucleotide sequence ID" value="NZ_JADKPN010000001.1"/>
</dbReference>
<feature type="domain" description="Peptidase C39-like" evidence="2">
    <location>
        <begin position="250"/>
        <end position="384"/>
    </location>
</feature>
<dbReference type="Pfam" id="PF13529">
    <property type="entry name" value="Peptidase_C39_2"/>
    <property type="match status" value="1"/>
</dbReference>
<organism evidence="3 4">
    <name type="scientific">Nocardioides islandensis</name>
    <dbReference type="NCBI Taxonomy" id="433663"/>
    <lineage>
        <taxon>Bacteria</taxon>
        <taxon>Bacillati</taxon>
        <taxon>Actinomycetota</taxon>
        <taxon>Actinomycetes</taxon>
        <taxon>Propionibacteriales</taxon>
        <taxon>Nocardioidaceae</taxon>
        <taxon>Nocardioides</taxon>
    </lineage>
</organism>